<accession>A0A1F7I9A8</accession>
<dbReference type="PANTHER" id="PTHR11851">
    <property type="entry name" value="METALLOPROTEASE"/>
    <property type="match status" value="1"/>
</dbReference>
<dbReference type="SUPFAM" id="SSF63411">
    <property type="entry name" value="LuxS/MPP-like metallohydrolase"/>
    <property type="match status" value="1"/>
</dbReference>
<evidence type="ECO:0000313" key="2">
    <source>
        <dbReference type="EMBL" id="OGK39958.1"/>
    </source>
</evidence>
<comment type="similarity">
    <text evidence="1">Belongs to the peptidase M16 family.</text>
</comment>
<evidence type="ECO:0008006" key="4">
    <source>
        <dbReference type="Google" id="ProtNLM"/>
    </source>
</evidence>
<dbReference type="EMBL" id="MGAF01000040">
    <property type="protein sequence ID" value="OGK39958.1"/>
    <property type="molecule type" value="Genomic_DNA"/>
</dbReference>
<evidence type="ECO:0000313" key="3">
    <source>
        <dbReference type="Proteomes" id="UP000179270"/>
    </source>
</evidence>
<organism evidence="2 3">
    <name type="scientific">Candidatus Roizmanbacteria bacterium RIFCSPLOWO2_01_FULL_35_13</name>
    <dbReference type="NCBI Taxonomy" id="1802055"/>
    <lineage>
        <taxon>Bacteria</taxon>
        <taxon>Candidatus Roizmaniibacteriota</taxon>
    </lineage>
</organism>
<dbReference type="GO" id="GO:0046872">
    <property type="term" value="F:metal ion binding"/>
    <property type="evidence" value="ECO:0007669"/>
    <property type="project" value="InterPro"/>
</dbReference>
<dbReference type="Gene3D" id="3.30.830.10">
    <property type="entry name" value="Metalloenzyme, LuxS/M16 peptidase-like"/>
    <property type="match status" value="1"/>
</dbReference>
<dbReference type="InterPro" id="IPR011249">
    <property type="entry name" value="Metalloenz_LuxS/M16"/>
</dbReference>
<dbReference type="STRING" id="1802055.A3A74_03025"/>
<dbReference type="InterPro" id="IPR050361">
    <property type="entry name" value="MPP/UQCRC_Complex"/>
</dbReference>
<gene>
    <name evidence="2" type="ORF">A3A74_03025</name>
</gene>
<proteinExistence type="inferred from homology"/>
<protein>
    <recommendedName>
        <fullName evidence="4">Peptidase M16 C-terminal domain-containing protein</fullName>
    </recommendedName>
</protein>
<comment type="caution">
    <text evidence="2">The sequence shown here is derived from an EMBL/GenBank/DDBJ whole genome shotgun (WGS) entry which is preliminary data.</text>
</comment>
<dbReference type="PANTHER" id="PTHR11851:SF49">
    <property type="entry name" value="MITOCHONDRIAL-PROCESSING PEPTIDASE SUBUNIT ALPHA"/>
    <property type="match status" value="1"/>
</dbReference>
<reference evidence="2 3" key="1">
    <citation type="journal article" date="2016" name="Nat. Commun.">
        <title>Thousands of microbial genomes shed light on interconnected biogeochemical processes in an aquifer system.</title>
        <authorList>
            <person name="Anantharaman K."/>
            <person name="Brown C.T."/>
            <person name="Hug L.A."/>
            <person name="Sharon I."/>
            <person name="Castelle C.J."/>
            <person name="Probst A.J."/>
            <person name="Thomas B.C."/>
            <person name="Singh A."/>
            <person name="Wilkins M.J."/>
            <person name="Karaoz U."/>
            <person name="Brodie E.L."/>
            <person name="Williams K.H."/>
            <person name="Hubbard S.S."/>
            <person name="Banfield J.F."/>
        </authorList>
    </citation>
    <scope>NUCLEOTIDE SEQUENCE [LARGE SCALE GENOMIC DNA]</scope>
</reference>
<dbReference type="Proteomes" id="UP000179270">
    <property type="component" value="Unassembled WGS sequence"/>
</dbReference>
<evidence type="ECO:0000256" key="1">
    <source>
        <dbReference type="ARBA" id="ARBA00007261"/>
    </source>
</evidence>
<sequence>MTSQAGVNNDKDKINEAISVILAEHKKMTEGKITDEELIRAKEMIKGRILLSMEDSSNIATWYGTKLILENKTETVEEVIEKLDKVSKEEVVEVAKDIVRPEKLNLALIGPFNNEDFRGLLTNDHGL</sequence>
<name>A0A1F7I9A8_9BACT</name>
<dbReference type="AlphaFoldDB" id="A0A1F7I9A8"/>